<dbReference type="GO" id="GO:0004418">
    <property type="term" value="F:hydroxymethylbilane synthase activity"/>
    <property type="evidence" value="ECO:0007669"/>
    <property type="project" value="UniProtKB-EC"/>
</dbReference>
<gene>
    <name evidence="6" type="ORF">B2A_11597</name>
</gene>
<dbReference type="GO" id="GO:0006783">
    <property type="term" value="P:heme biosynthetic process"/>
    <property type="evidence" value="ECO:0007669"/>
    <property type="project" value="TreeGrafter"/>
</dbReference>
<sequence length="117" mass="12207">MLTVETAGDISLGVPIHAIGGRGVFVKEVDDAVLAGRADASVHSAKDLPASLADGLVIAAYLPRGDPRDALVGLPLSKLRAGAVVASGSVRRRAQLGWIRPDLRFVELRGNMATRLS</sequence>
<reference evidence="6" key="2">
    <citation type="journal article" date="2014" name="ISME J.">
        <title>Microbial stratification in low pH oxic and suboxic macroscopic growths along an acid mine drainage.</title>
        <authorList>
            <person name="Mendez-Garcia C."/>
            <person name="Mesa V."/>
            <person name="Sprenger R.R."/>
            <person name="Richter M."/>
            <person name="Diez M.S."/>
            <person name="Solano J."/>
            <person name="Bargiela R."/>
            <person name="Golyshina O.V."/>
            <person name="Manteca A."/>
            <person name="Ramos J.L."/>
            <person name="Gallego J.R."/>
            <person name="Llorente I."/>
            <person name="Martins Dos Santos V.A."/>
            <person name="Jensen O.N."/>
            <person name="Pelaez A.I."/>
            <person name="Sanchez J."/>
            <person name="Ferrer M."/>
        </authorList>
    </citation>
    <scope>NUCLEOTIDE SEQUENCE</scope>
</reference>
<comment type="caution">
    <text evidence="6">The sequence shown here is derived from an EMBL/GenBank/DDBJ whole genome shotgun (WGS) entry which is preliminary data.</text>
</comment>
<organism evidence="6">
    <name type="scientific">mine drainage metagenome</name>
    <dbReference type="NCBI Taxonomy" id="410659"/>
    <lineage>
        <taxon>unclassified sequences</taxon>
        <taxon>metagenomes</taxon>
        <taxon>ecological metagenomes</taxon>
    </lineage>
</organism>
<evidence type="ECO:0000256" key="4">
    <source>
        <dbReference type="ARBA" id="ARBA00023244"/>
    </source>
</evidence>
<dbReference type="Gene3D" id="3.40.190.10">
    <property type="entry name" value="Periplasmic binding protein-like II"/>
    <property type="match status" value="2"/>
</dbReference>
<dbReference type="GO" id="GO:0005737">
    <property type="term" value="C:cytoplasm"/>
    <property type="evidence" value="ECO:0007669"/>
    <property type="project" value="TreeGrafter"/>
</dbReference>
<keyword evidence="3" id="KW-0808">Transferase</keyword>
<evidence type="ECO:0000259" key="5">
    <source>
        <dbReference type="Pfam" id="PF01379"/>
    </source>
</evidence>
<dbReference type="PRINTS" id="PR00151">
    <property type="entry name" value="PORPHBDMNASE"/>
</dbReference>
<dbReference type="EMBL" id="AUZZ01008375">
    <property type="protein sequence ID" value="EQD38136.1"/>
    <property type="molecule type" value="Genomic_DNA"/>
</dbReference>
<dbReference type="InterPro" id="IPR000860">
    <property type="entry name" value="HemC"/>
</dbReference>
<protein>
    <recommendedName>
        <fullName evidence="2">hydroxymethylbilane synthase</fullName>
        <ecNumber evidence="2">2.5.1.61</ecNumber>
    </recommendedName>
</protein>
<evidence type="ECO:0000256" key="2">
    <source>
        <dbReference type="ARBA" id="ARBA00012655"/>
    </source>
</evidence>
<dbReference type="PANTHER" id="PTHR11557:SF0">
    <property type="entry name" value="PORPHOBILINOGEN DEAMINASE"/>
    <property type="match status" value="1"/>
</dbReference>
<keyword evidence="4" id="KW-0627">Porphyrin biosynthesis</keyword>
<feature type="non-terminal residue" evidence="6">
    <location>
        <position position="117"/>
    </location>
</feature>
<reference evidence="6" key="1">
    <citation type="submission" date="2013-08" db="EMBL/GenBank/DDBJ databases">
        <authorList>
            <person name="Mendez C."/>
            <person name="Richter M."/>
            <person name="Ferrer M."/>
            <person name="Sanchez J."/>
        </authorList>
    </citation>
    <scope>NUCLEOTIDE SEQUENCE</scope>
</reference>
<accession>T0YRK9</accession>
<comment type="similarity">
    <text evidence="1">Belongs to the HMBS family.</text>
</comment>
<dbReference type="InterPro" id="IPR022417">
    <property type="entry name" value="Porphobilin_deaminase_N"/>
</dbReference>
<feature type="domain" description="Porphobilinogen deaminase N-terminal" evidence="5">
    <location>
        <begin position="3"/>
        <end position="116"/>
    </location>
</feature>
<evidence type="ECO:0000313" key="6">
    <source>
        <dbReference type="EMBL" id="EQD38136.1"/>
    </source>
</evidence>
<dbReference type="EC" id="2.5.1.61" evidence="2"/>
<evidence type="ECO:0000256" key="3">
    <source>
        <dbReference type="ARBA" id="ARBA00022679"/>
    </source>
</evidence>
<dbReference type="PANTHER" id="PTHR11557">
    <property type="entry name" value="PORPHOBILINOGEN DEAMINASE"/>
    <property type="match status" value="1"/>
</dbReference>
<dbReference type="Pfam" id="PF01379">
    <property type="entry name" value="Porphobil_deam"/>
    <property type="match status" value="1"/>
</dbReference>
<name>T0YRK9_9ZZZZ</name>
<dbReference type="AlphaFoldDB" id="T0YRK9"/>
<proteinExistence type="inferred from homology"/>
<dbReference type="SUPFAM" id="SSF53850">
    <property type="entry name" value="Periplasmic binding protein-like II"/>
    <property type="match status" value="1"/>
</dbReference>
<evidence type="ECO:0000256" key="1">
    <source>
        <dbReference type="ARBA" id="ARBA00005638"/>
    </source>
</evidence>